<dbReference type="Proteomes" id="UP000002564">
    <property type="component" value="Chromosome"/>
</dbReference>
<gene>
    <name evidence="2" type="ordered locus">NGK_0898</name>
</gene>
<dbReference type="PANTHER" id="PTHR30296:SF0">
    <property type="entry name" value="LACTATE UTILIZATION PROTEIN A"/>
    <property type="match status" value="1"/>
</dbReference>
<sequence>MTRNGQLLKVNAYLSTEKTGFPLSKNMSATIPPKIIRYDSNPTDVYFFGTCVLDLFMPEAGMDAIALIEQQGIRVHFPMAQSCCGQPAYSSGHPTEAFDVAKAQLDLFPENWPIVVPSGSCGGMMKHHWPTLFKNTEYESKAVDCANRIIEFTHFLLAIGYKPEDKGEPVKVAVHTSCAARREINVHLSGWQLIDGMENVERIVHDHESECCGFGGTFSVKQADISGAMVTDKVAALKETGATEIISADCGCMMNIGGKIAKDEPDMPRPKHIASFLLERTGGKV</sequence>
<dbReference type="KEGG" id="ngk:NGK_0898"/>
<organism evidence="2 3">
    <name type="scientific">Neisseria gonorrhoeae (strain NCCP11945)</name>
    <dbReference type="NCBI Taxonomy" id="521006"/>
    <lineage>
        <taxon>Bacteria</taxon>
        <taxon>Pseudomonadati</taxon>
        <taxon>Pseudomonadota</taxon>
        <taxon>Betaproteobacteria</taxon>
        <taxon>Neisseriales</taxon>
        <taxon>Neisseriaceae</taxon>
        <taxon>Neisseria</taxon>
    </lineage>
</organism>
<dbReference type="GO" id="GO:0016491">
    <property type="term" value="F:oxidoreductase activity"/>
    <property type="evidence" value="ECO:0007669"/>
    <property type="project" value="UniProtKB-ARBA"/>
</dbReference>
<feature type="domain" description="Cysteine-rich" evidence="1">
    <location>
        <begin position="45"/>
        <end position="126"/>
    </location>
</feature>
<feature type="domain" description="Cysteine-rich" evidence="1">
    <location>
        <begin position="172"/>
        <end position="256"/>
    </location>
</feature>
<reference evidence="2 3" key="1">
    <citation type="journal article" date="2008" name="J. Bacteriol.">
        <title>Complete genome sequence of Neisseria gonorrhoeae NCCP11945.</title>
        <authorList>
            <person name="Chung G.T."/>
            <person name="Yoo J.S."/>
            <person name="Oh H.B."/>
            <person name="Lee Y.S."/>
            <person name="Cha S.H."/>
            <person name="Kim S.J."/>
            <person name="Yoo C.K."/>
        </authorList>
    </citation>
    <scope>NUCLEOTIDE SEQUENCE [LARGE SCALE GENOMIC DNA]</scope>
    <source>
        <strain evidence="2 3">NCCP11945</strain>
    </source>
</reference>
<protein>
    <recommendedName>
        <fullName evidence="1">Cysteine-rich domain-containing protein</fullName>
    </recommendedName>
</protein>
<accession>B4RL88</accession>
<evidence type="ECO:0000313" key="3">
    <source>
        <dbReference type="Proteomes" id="UP000002564"/>
    </source>
</evidence>
<evidence type="ECO:0000313" key="2">
    <source>
        <dbReference type="EMBL" id="ACF29577.1"/>
    </source>
</evidence>
<name>B4RL88_NEIG2</name>
<dbReference type="AlphaFoldDB" id="B4RL88"/>
<dbReference type="HOGENOM" id="CLU_023081_1_0_4"/>
<dbReference type="Pfam" id="PF02754">
    <property type="entry name" value="CCG"/>
    <property type="match status" value="2"/>
</dbReference>
<dbReference type="PANTHER" id="PTHR30296">
    <property type="entry name" value="UNCHARACTERIZED PROTEIN YKGE"/>
    <property type="match status" value="1"/>
</dbReference>
<proteinExistence type="predicted"/>
<evidence type="ECO:0000259" key="1">
    <source>
        <dbReference type="Pfam" id="PF02754"/>
    </source>
</evidence>
<dbReference type="GO" id="GO:0005829">
    <property type="term" value="C:cytosol"/>
    <property type="evidence" value="ECO:0007669"/>
    <property type="project" value="TreeGrafter"/>
</dbReference>
<dbReference type="InterPro" id="IPR004017">
    <property type="entry name" value="Cys_rich_dom"/>
</dbReference>
<dbReference type="EMBL" id="CP001050">
    <property type="protein sequence ID" value="ACF29577.1"/>
    <property type="molecule type" value="Genomic_DNA"/>
</dbReference>